<evidence type="ECO:0000313" key="5">
    <source>
        <dbReference type="Proteomes" id="UP000198992"/>
    </source>
</evidence>
<reference evidence="4 5" key="1">
    <citation type="submission" date="2016-10" db="EMBL/GenBank/DDBJ databases">
        <authorList>
            <person name="de Groot N.N."/>
        </authorList>
    </citation>
    <scope>NUCLEOTIDE SEQUENCE [LARGE SCALE GENOMIC DNA]</scope>
    <source>
        <strain evidence="4 5">MT12</strain>
    </source>
</reference>
<dbReference type="InterPro" id="IPR036661">
    <property type="entry name" value="Luciferase-like_sf"/>
</dbReference>
<comment type="similarity">
    <text evidence="1">To bacterial alkanal monooxygenase alpha and beta chains.</text>
</comment>
<sequence length="390" mass="42517">MSESGVGRTACRRIFAFRPKSRDEPRRLSGAGLVCAAGVFVASWRHIRLSAMIPLSVLDLSVVTSGTKPAAALRNSIDLARHVDGLGYVRYWLAEHHNLASVASPAPDLMIGQIAAVTQHIRVGSGGVMLPNHAPLVVAERFKMLEALFPGRIDLGLGRAPGTDGATAYALRSRLDRREGDDFLERLHELILWETRDFPAGHPYNNVVAMPDDSPLPPIWLLGSSDYSAELAAQVGMGFAFAHHFATHDAIAAMTNYRAHFKPSGWRTAPQSILAVAAVAAETDAEAERLAMSMDLNRLRRDRGQYLPLPSVEEAEAYPYTDAERASIARNRVRFFVGSPATVMTKLQPLIAATQADELMVITAVYDHAARKKSYSLLAEAFGLQKRIAA</sequence>
<dbReference type="InterPro" id="IPR019949">
    <property type="entry name" value="CmoO-like"/>
</dbReference>
<dbReference type="EMBL" id="FNTH01000001">
    <property type="protein sequence ID" value="SED31505.1"/>
    <property type="molecule type" value="Genomic_DNA"/>
</dbReference>
<dbReference type="InterPro" id="IPR050766">
    <property type="entry name" value="Bact_Lucif_Oxidored"/>
</dbReference>
<dbReference type="PANTHER" id="PTHR30137:SF6">
    <property type="entry name" value="LUCIFERASE-LIKE MONOOXYGENASE"/>
    <property type="match status" value="1"/>
</dbReference>
<evidence type="ECO:0000313" key="4">
    <source>
        <dbReference type="EMBL" id="SED31505.1"/>
    </source>
</evidence>
<name>A0A1H4ZNQ5_9BRAD</name>
<dbReference type="GO" id="GO:0005829">
    <property type="term" value="C:cytosol"/>
    <property type="evidence" value="ECO:0007669"/>
    <property type="project" value="TreeGrafter"/>
</dbReference>
<dbReference type="PANTHER" id="PTHR30137">
    <property type="entry name" value="LUCIFERASE-LIKE MONOOXYGENASE"/>
    <property type="match status" value="1"/>
</dbReference>
<accession>A0A1H4ZNQ5</accession>
<dbReference type="FunFam" id="3.20.20.30:FF:000002">
    <property type="entry name" value="LLM class flavin-dependent oxidoreductase"/>
    <property type="match status" value="1"/>
</dbReference>
<dbReference type="Pfam" id="PF00296">
    <property type="entry name" value="Bac_luciferase"/>
    <property type="match status" value="1"/>
</dbReference>
<dbReference type="InterPro" id="IPR011251">
    <property type="entry name" value="Luciferase-like_dom"/>
</dbReference>
<protein>
    <recommendedName>
        <fullName evidence="2">Luciferase-like monooxygenase</fullName>
    </recommendedName>
</protein>
<dbReference type="Gene3D" id="3.20.20.30">
    <property type="entry name" value="Luciferase-like domain"/>
    <property type="match status" value="1"/>
</dbReference>
<dbReference type="SUPFAM" id="SSF51679">
    <property type="entry name" value="Bacterial luciferase-like"/>
    <property type="match status" value="1"/>
</dbReference>
<gene>
    <name evidence="4" type="ORF">SAMN05444164_4415</name>
</gene>
<evidence type="ECO:0000256" key="1">
    <source>
        <dbReference type="ARBA" id="ARBA00007789"/>
    </source>
</evidence>
<dbReference type="GO" id="GO:0016705">
    <property type="term" value="F:oxidoreductase activity, acting on paired donors, with incorporation or reduction of molecular oxygen"/>
    <property type="evidence" value="ECO:0007669"/>
    <property type="project" value="InterPro"/>
</dbReference>
<evidence type="ECO:0000256" key="2">
    <source>
        <dbReference type="ARBA" id="ARBA00074555"/>
    </source>
</evidence>
<dbReference type="AlphaFoldDB" id="A0A1H4ZNQ5"/>
<organism evidence="4 5">
    <name type="scientific">Bradyrhizobium erythrophlei</name>
    <dbReference type="NCBI Taxonomy" id="1437360"/>
    <lineage>
        <taxon>Bacteria</taxon>
        <taxon>Pseudomonadati</taxon>
        <taxon>Pseudomonadota</taxon>
        <taxon>Alphaproteobacteria</taxon>
        <taxon>Hyphomicrobiales</taxon>
        <taxon>Nitrobacteraceae</taxon>
        <taxon>Bradyrhizobium</taxon>
    </lineage>
</organism>
<proteinExistence type="predicted"/>
<dbReference type="Proteomes" id="UP000198992">
    <property type="component" value="Unassembled WGS sequence"/>
</dbReference>
<dbReference type="NCBIfam" id="TIGR03558">
    <property type="entry name" value="oxido_grp_1"/>
    <property type="match status" value="1"/>
</dbReference>
<evidence type="ECO:0000259" key="3">
    <source>
        <dbReference type="Pfam" id="PF00296"/>
    </source>
</evidence>
<feature type="domain" description="Luciferase-like" evidence="3">
    <location>
        <begin position="57"/>
        <end position="348"/>
    </location>
</feature>
<dbReference type="CDD" id="cd00347">
    <property type="entry name" value="Flavin_utilizing_monoxygenases"/>
    <property type="match status" value="1"/>
</dbReference>